<dbReference type="Gene3D" id="2.40.30.170">
    <property type="match status" value="1"/>
</dbReference>
<evidence type="ECO:0000256" key="1">
    <source>
        <dbReference type="ARBA" id="ARBA00009477"/>
    </source>
</evidence>
<evidence type="ECO:0000259" key="3">
    <source>
        <dbReference type="Pfam" id="PF25917"/>
    </source>
</evidence>
<dbReference type="Gene3D" id="2.40.420.20">
    <property type="match status" value="1"/>
</dbReference>
<dbReference type="InterPro" id="IPR058649">
    <property type="entry name" value="CzcB_C"/>
</dbReference>
<dbReference type="RefSeq" id="WP_200378491.1">
    <property type="nucleotide sequence ID" value="NZ_NRRU01000029.1"/>
</dbReference>
<keyword evidence="6" id="KW-1185">Reference proteome</keyword>
<keyword evidence="2" id="KW-0732">Signal</keyword>
<dbReference type="Proteomes" id="UP001041814">
    <property type="component" value="Unassembled WGS sequence"/>
</dbReference>
<feature type="signal peptide" evidence="2">
    <location>
        <begin position="1"/>
        <end position="28"/>
    </location>
</feature>
<dbReference type="Gene3D" id="1.10.287.470">
    <property type="entry name" value="Helix hairpin bin"/>
    <property type="match status" value="1"/>
</dbReference>
<dbReference type="PANTHER" id="PTHR30469:SF38">
    <property type="entry name" value="HLYD FAMILY SECRETION PROTEIN"/>
    <property type="match status" value="1"/>
</dbReference>
<comment type="caution">
    <text evidence="5">The sequence shown here is derived from an EMBL/GenBank/DDBJ whole genome shotgun (WGS) entry which is preliminary data.</text>
</comment>
<sequence length="355" mass="35734">MNPIARALVRVSLLPALLAGLAAAPASAAAPTVPVVVVVGQAAAAGGFEIDASLQALRQSTVAAQVSGNVLQLAVKAGDRVRAGQLIARIDERDTQAGLQRSEAGVAQAEAEWRNASLQLERTRGLRAQGFISQAALDLAESQAQAAQAGLAQARAARSQAALARGFAAVTAPFDAVVQATHVEAGDLASAGRPIATLYAPGALRAVLQLPASLSAAARAATGVEVVLPDGRRVVPVVRTELPAADAISQTVEWRLDLPPQASAGLSPGRNVRVLFAGAPAAAAGARLSVPVAALLRRGELSAVYVQRGEGFVLQAVRAGARVGDAVEVLAGLKPGERVAADAVRAGLAGAVAAK</sequence>
<feature type="chain" id="PRO_5046856905" evidence="2">
    <location>
        <begin position="29"/>
        <end position="355"/>
    </location>
</feature>
<gene>
    <name evidence="5" type="ORF">CKO43_09455</name>
</gene>
<feature type="domain" description="CzcB-like C-terminal circularly permuted SH3-like" evidence="4">
    <location>
        <begin position="289"/>
        <end position="342"/>
    </location>
</feature>
<evidence type="ECO:0000259" key="4">
    <source>
        <dbReference type="Pfam" id="PF25975"/>
    </source>
</evidence>
<organism evidence="5 6">
    <name type="scientific">Rubrivivax gelatinosus</name>
    <name type="common">Rhodocyclus gelatinosus</name>
    <name type="synonym">Rhodopseudomonas gelatinosa</name>
    <dbReference type="NCBI Taxonomy" id="28068"/>
    <lineage>
        <taxon>Bacteria</taxon>
        <taxon>Pseudomonadati</taxon>
        <taxon>Pseudomonadota</taxon>
        <taxon>Betaproteobacteria</taxon>
        <taxon>Burkholderiales</taxon>
        <taxon>Sphaerotilaceae</taxon>
        <taxon>Rubrivivax</taxon>
    </lineage>
</organism>
<dbReference type="SUPFAM" id="SSF111369">
    <property type="entry name" value="HlyD-like secretion proteins"/>
    <property type="match status" value="1"/>
</dbReference>
<dbReference type="Gene3D" id="2.40.50.100">
    <property type="match status" value="1"/>
</dbReference>
<reference evidence="5" key="1">
    <citation type="submission" date="2017-08" db="EMBL/GenBank/DDBJ databases">
        <authorList>
            <person name="Imhoff J.F."/>
            <person name="Rahn T."/>
            <person name="Kuenzel S."/>
            <person name="Neulinger S.C."/>
        </authorList>
    </citation>
    <scope>NUCLEOTIDE SEQUENCE</scope>
    <source>
        <strain evidence="5">IM 151</strain>
    </source>
</reference>
<protein>
    <submittedName>
        <fullName evidence="5">Efflux transporter periplasmic adaptor subunit</fullName>
    </submittedName>
</protein>
<dbReference type="NCBIfam" id="TIGR01730">
    <property type="entry name" value="RND_mfp"/>
    <property type="match status" value="1"/>
</dbReference>
<dbReference type="InterPro" id="IPR058625">
    <property type="entry name" value="MdtA-like_BSH"/>
</dbReference>
<evidence type="ECO:0000313" key="6">
    <source>
        <dbReference type="Proteomes" id="UP001041814"/>
    </source>
</evidence>
<dbReference type="Pfam" id="PF25975">
    <property type="entry name" value="CzcB_C"/>
    <property type="match status" value="1"/>
</dbReference>
<dbReference type="InterPro" id="IPR006143">
    <property type="entry name" value="RND_pump_MFP"/>
</dbReference>
<reference evidence="5" key="2">
    <citation type="journal article" date="2020" name="Microorganisms">
        <title>Osmotic Adaptation and Compatible Solute Biosynthesis of Phototrophic Bacteria as Revealed from Genome Analyses.</title>
        <authorList>
            <person name="Imhoff J.F."/>
            <person name="Rahn T."/>
            <person name="Kunzel S."/>
            <person name="Keller A."/>
            <person name="Neulinger S.C."/>
        </authorList>
    </citation>
    <scope>NUCLEOTIDE SEQUENCE</scope>
    <source>
        <strain evidence="5">IM 151</strain>
    </source>
</reference>
<dbReference type="EMBL" id="NRRU01000029">
    <property type="protein sequence ID" value="MBK1713004.1"/>
    <property type="molecule type" value="Genomic_DNA"/>
</dbReference>
<proteinExistence type="inferred from homology"/>
<accession>A0ABS1DSL1</accession>
<evidence type="ECO:0000313" key="5">
    <source>
        <dbReference type="EMBL" id="MBK1713004.1"/>
    </source>
</evidence>
<dbReference type="Pfam" id="PF25917">
    <property type="entry name" value="BSH_RND"/>
    <property type="match status" value="1"/>
</dbReference>
<evidence type="ECO:0000256" key="2">
    <source>
        <dbReference type="SAM" id="SignalP"/>
    </source>
</evidence>
<feature type="domain" description="Multidrug resistance protein MdtA-like barrel-sandwich hybrid" evidence="3">
    <location>
        <begin position="58"/>
        <end position="194"/>
    </location>
</feature>
<name>A0ABS1DSL1_RUBGE</name>
<dbReference type="PANTHER" id="PTHR30469">
    <property type="entry name" value="MULTIDRUG RESISTANCE PROTEIN MDTA"/>
    <property type="match status" value="1"/>
</dbReference>
<comment type="similarity">
    <text evidence="1">Belongs to the membrane fusion protein (MFP) (TC 8.A.1) family.</text>
</comment>